<dbReference type="InterPro" id="IPR017221">
    <property type="entry name" value="DUF34/NIF3_bac"/>
</dbReference>
<feature type="binding site" evidence="5">
    <location>
        <position position="103"/>
    </location>
    <ligand>
        <name>a divalent metal cation</name>
        <dbReference type="ChEBI" id="CHEBI:60240"/>
        <label>1</label>
    </ligand>
</feature>
<dbReference type="PANTHER" id="PTHR13799">
    <property type="entry name" value="NGG1 INTERACTING FACTOR 3"/>
    <property type="match status" value="1"/>
</dbReference>
<dbReference type="Gene3D" id="3.40.1390.30">
    <property type="entry name" value="NIF3 (NGG1p interacting factor 3)-like"/>
    <property type="match status" value="1"/>
</dbReference>
<feature type="binding site" evidence="5">
    <location>
        <position position="328"/>
    </location>
    <ligand>
        <name>a divalent metal cation</name>
        <dbReference type="ChEBI" id="CHEBI:60240"/>
        <label>1</label>
    </ligand>
</feature>
<dbReference type="RefSeq" id="WP_135271142.1">
    <property type="nucleotide sequence ID" value="NZ_SRIB01000007.1"/>
</dbReference>
<dbReference type="GO" id="GO:0005737">
    <property type="term" value="C:cytoplasm"/>
    <property type="evidence" value="ECO:0007669"/>
    <property type="project" value="TreeGrafter"/>
</dbReference>
<feature type="binding site" evidence="5">
    <location>
        <position position="332"/>
    </location>
    <ligand>
        <name>a divalent metal cation</name>
        <dbReference type="ChEBI" id="CHEBI:60240"/>
        <label>1</label>
    </ligand>
</feature>
<dbReference type="SUPFAM" id="SSF102705">
    <property type="entry name" value="NIF3 (NGG1p interacting factor 3)-like"/>
    <property type="match status" value="1"/>
</dbReference>
<dbReference type="EMBL" id="SRIB01000007">
    <property type="protein sequence ID" value="TFZ40070.1"/>
    <property type="molecule type" value="Genomic_DNA"/>
</dbReference>
<organism evidence="6 7">
    <name type="scientific">Soehngenia longivitae</name>
    <dbReference type="NCBI Taxonomy" id="2562294"/>
    <lineage>
        <taxon>Bacteria</taxon>
        <taxon>Bacillati</taxon>
        <taxon>Bacillota</taxon>
        <taxon>Tissierellia</taxon>
        <taxon>Tissierellales</taxon>
        <taxon>Tissierellaceae</taxon>
        <taxon>Soehngenia</taxon>
    </lineage>
</organism>
<keyword evidence="7" id="KW-1185">Reference proteome</keyword>
<dbReference type="PIRSF" id="PIRSF037489">
    <property type="entry name" value="UCP037489_NIF3_YqfO"/>
    <property type="match status" value="1"/>
</dbReference>
<dbReference type="GO" id="GO:0046872">
    <property type="term" value="F:metal ion binding"/>
    <property type="evidence" value="ECO:0007669"/>
    <property type="project" value="UniProtKB-UniRule"/>
</dbReference>
<name>A0A4Z0D2U2_9FIRM</name>
<dbReference type="InterPro" id="IPR036069">
    <property type="entry name" value="DUF34/NIF3_sf"/>
</dbReference>
<dbReference type="Proteomes" id="UP000298381">
    <property type="component" value="Unassembled WGS sequence"/>
</dbReference>
<evidence type="ECO:0000256" key="5">
    <source>
        <dbReference type="PIRSR" id="PIRSR602678-1"/>
    </source>
</evidence>
<dbReference type="Pfam" id="PF01784">
    <property type="entry name" value="DUF34_NIF3"/>
    <property type="match status" value="1"/>
</dbReference>
<evidence type="ECO:0000256" key="3">
    <source>
        <dbReference type="ARBA" id="ARBA00022723"/>
    </source>
</evidence>
<evidence type="ECO:0000313" key="6">
    <source>
        <dbReference type="EMBL" id="TFZ40070.1"/>
    </source>
</evidence>
<keyword evidence="3 4" id="KW-0479">Metal-binding</keyword>
<evidence type="ECO:0000256" key="4">
    <source>
        <dbReference type="PIRNR" id="PIRNR037489"/>
    </source>
</evidence>
<comment type="caution">
    <text evidence="6">The sequence shown here is derived from an EMBL/GenBank/DDBJ whole genome shotgun (WGS) entry which is preliminary data.</text>
</comment>
<protein>
    <recommendedName>
        <fullName evidence="2 4">GTP cyclohydrolase 1 type 2 homolog</fullName>
    </recommendedName>
</protein>
<feature type="binding site" evidence="5">
    <location>
        <position position="64"/>
    </location>
    <ligand>
        <name>a divalent metal cation</name>
        <dbReference type="ChEBI" id="CHEBI:60240"/>
        <label>2</label>
    </ligand>
</feature>
<dbReference type="AlphaFoldDB" id="A0A4Z0D2U2"/>
<dbReference type="NCBIfam" id="TIGR00486">
    <property type="entry name" value="YbgI_SA1388"/>
    <property type="match status" value="1"/>
</dbReference>
<proteinExistence type="inferred from homology"/>
<evidence type="ECO:0000256" key="2">
    <source>
        <dbReference type="ARBA" id="ARBA00022112"/>
    </source>
</evidence>
<feature type="binding site" evidence="5">
    <location>
        <position position="65"/>
    </location>
    <ligand>
        <name>a divalent metal cation</name>
        <dbReference type="ChEBI" id="CHEBI:60240"/>
        <label>1</label>
    </ligand>
</feature>
<dbReference type="InterPro" id="IPR002678">
    <property type="entry name" value="DUF34/NIF3"/>
</dbReference>
<gene>
    <name evidence="6" type="ORF">E4100_06090</name>
</gene>
<dbReference type="InterPro" id="IPR015867">
    <property type="entry name" value="N-reg_PII/ATP_PRibTrfase_C"/>
</dbReference>
<dbReference type="PANTHER" id="PTHR13799:SF14">
    <property type="entry name" value="GTP CYCLOHYDROLASE 1 TYPE 2 HOMOLOG"/>
    <property type="match status" value="1"/>
</dbReference>
<dbReference type="Gene3D" id="3.30.70.120">
    <property type="match status" value="1"/>
</dbReference>
<sequence length="366" mass="41130">MLVGDITKVIENFAPLYLAEEWDNSGLQVGNLKNEVNRVLLSLDASERAIEKAIENKCELIVTHHPFLFNPVSSIDLSSTKGKSIEKLIKSNINVYSAHTNLDVTNEGVNDILANIIGIKNKKVLKSTIYDYLYKIVVYVPKTHEHNILKALSTSGAGFIGDYSDCSFSSIGIGRFKPLEGSNPFIGQLNEVEEVEEVRIEAIVTKKILHKTIYEVKKAHPYEEVALDIIKLENLNEQYGYGRVGDIDPISLNEAFDMIKSRLGTQNLIVYGEKNIQIRRIAVCGGSGSDFIVDAKKENADLYLTSDVKYHDAQLAKELDLVLIDAGHFYTEKPVLNKLKEFLNKELENHVECIIFEDPSYCYDIL</sequence>
<dbReference type="OrthoDB" id="9792792at2"/>
<comment type="similarity">
    <text evidence="1 4">Belongs to the GTP cyclohydrolase I type 2/NIF3 family.</text>
</comment>
<evidence type="ECO:0000256" key="1">
    <source>
        <dbReference type="ARBA" id="ARBA00006964"/>
    </source>
</evidence>
<dbReference type="FunFam" id="3.30.70.120:FF:000006">
    <property type="entry name" value="GTP cyclohydrolase 1 type 2 homolog"/>
    <property type="match status" value="1"/>
</dbReference>
<evidence type="ECO:0000313" key="7">
    <source>
        <dbReference type="Proteomes" id="UP000298381"/>
    </source>
</evidence>
<reference evidence="6 7" key="1">
    <citation type="submission" date="2019-03" db="EMBL/GenBank/DDBJ databases">
        <title>Draft genome sequence data and analysis of a Fermenting Bacterium, Soehngenia longevitae strain 1933PT, isolated from petroleum reservoir in Azerbaijan.</title>
        <authorList>
            <person name="Grouzdev D.S."/>
            <person name="Bidzhieva S.K."/>
            <person name="Sokolova D.S."/>
            <person name="Tourova T.P."/>
            <person name="Poltaraus A.B."/>
            <person name="Nazina T.N."/>
        </authorList>
    </citation>
    <scope>NUCLEOTIDE SEQUENCE [LARGE SCALE GENOMIC DNA]</scope>
    <source>
        <strain evidence="6 7">1933P</strain>
    </source>
</reference>
<accession>A0A4Z0D2U2</accession>
<dbReference type="FunFam" id="3.40.1390.30:FF:000001">
    <property type="entry name" value="GTP cyclohydrolase 1 type 2"/>
    <property type="match status" value="1"/>
</dbReference>